<dbReference type="NCBIfam" id="TIGR02995">
    <property type="entry name" value="ectoine_ehuB"/>
    <property type="match status" value="1"/>
</dbReference>
<evidence type="ECO:0000259" key="2">
    <source>
        <dbReference type="SMART" id="SM00062"/>
    </source>
</evidence>
<dbReference type="EMBL" id="SADE01000002">
    <property type="protein sequence ID" value="RVU36199.1"/>
    <property type="molecule type" value="Genomic_DNA"/>
</dbReference>
<keyword evidence="4" id="KW-1185">Reference proteome</keyword>
<dbReference type="Gene3D" id="3.40.190.10">
    <property type="entry name" value="Periplasmic binding protein-like II"/>
    <property type="match status" value="2"/>
</dbReference>
<evidence type="ECO:0000313" key="4">
    <source>
        <dbReference type="Proteomes" id="UP000287447"/>
    </source>
</evidence>
<dbReference type="InterPro" id="IPR001638">
    <property type="entry name" value="Solute-binding_3/MltF_N"/>
</dbReference>
<dbReference type="AlphaFoldDB" id="A0A3S2VPA8"/>
<proteinExistence type="predicted"/>
<evidence type="ECO:0000256" key="1">
    <source>
        <dbReference type="ARBA" id="ARBA00022729"/>
    </source>
</evidence>
<dbReference type="Proteomes" id="UP000287447">
    <property type="component" value="Unassembled WGS sequence"/>
</dbReference>
<dbReference type="RefSeq" id="WP_127765675.1">
    <property type="nucleotide sequence ID" value="NZ_SADE01000002.1"/>
</dbReference>
<organism evidence="3 4">
    <name type="scientific">Hwanghaeella grinnelliae</name>
    <dbReference type="NCBI Taxonomy" id="2500179"/>
    <lineage>
        <taxon>Bacteria</taxon>
        <taxon>Pseudomonadati</taxon>
        <taxon>Pseudomonadota</taxon>
        <taxon>Alphaproteobacteria</taxon>
        <taxon>Rhodospirillales</taxon>
        <taxon>Rhodospirillaceae</taxon>
        <taxon>Hwanghaeella</taxon>
    </lineage>
</organism>
<dbReference type="PANTHER" id="PTHR35936">
    <property type="entry name" value="MEMBRANE-BOUND LYTIC MUREIN TRANSGLYCOSYLASE F"/>
    <property type="match status" value="1"/>
</dbReference>
<dbReference type="Pfam" id="PF00497">
    <property type="entry name" value="SBP_bac_3"/>
    <property type="match status" value="1"/>
</dbReference>
<reference evidence="4" key="1">
    <citation type="submission" date="2019-01" db="EMBL/GenBank/DDBJ databases">
        <title>Gri0909 isolated from a small marine red alga.</title>
        <authorList>
            <person name="Kim J."/>
            <person name="Jeong S.E."/>
            <person name="Jeon C.O."/>
        </authorList>
    </citation>
    <scope>NUCLEOTIDE SEQUENCE [LARGE SCALE GENOMIC DNA]</scope>
    <source>
        <strain evidence="4">Gri0909</strain>
    </source>
</reference>
<gene>
    <name evidence="3" type="primary">ehuB</name>
    <name evidence="3" type="ORF">EOI86_13325</name>
</gene>
<dbReference type="OrthoDB" id="9768183at2"/>
<keyword evidence="1" id="KW-0732">Signal</keyword>
<sequence>MVAAGAVIAGSIGSASADTLQKLRDQGYATVAVANEPPYSDVKGDGYVTGAAPDVARAVMKKLGVPELKAQVVAYGSMIPALLARRVDMATSGLYIKPKRCESIIYSEPDLCGAEAFAVMKGNPHNILTYEDIGKNPDVTMTTCAGCAEEAYALERGVSAEQIKVFTDPPSGIKMLQQGRVDVFALSGLGTQDLLRKFNDPNLELIMPVKGVPMGCAGAAFNPEDKDFRDAYDQALKELKDSGEFAKIIEPYGFSTEATLAVKRDDFCPGN</sequence>
<name>A0A3S2VPA8_9PROT</name>
<dbReference type="GO" id="GO:0033294">
    <property type="term" value="F:ectoine binding"/>
    <property type="evidence" value="ECO:0007669"/>
    <property type="project" value="InterPro"/>
</dbReference>
<accession>A0A3S2VPA8</accession>
<feature type="domain" description="Solute-binding protein family 3/N-terminal" evidence="2">
    <location>
        <begin position="28"/>
        <end position="256"/>
    </location>
</feature>
<evidence type="ECO:0000313" key="3">
    <source>
        <dbReference type="EMBL" id="RVU36199.1"/>
    </source>
</evidence>
<dbReference type="GO" id="GO:0051470">
    <property type="term" value="P:ectoine transmembrane transport"/>
    <property type="evidence" value="ECO:0007669"/>
    <property type="project" value="InterPro"/>
</dbReference>
<dbReference type="PANTHER" id="PTHR35936:SF17">
    <property type="entry name" value="ARGININE-BINDING EXTRACELLULAR PROTEIN ARTP"/>
    <property type="match status" value="1"/>
</dbReference>
<protein>
    <submittedName>
        <fullName evidence="3">Ectoine/hydroxyectoine ABC transporter substrate-binding protein EhuB</fullName>
    </submittedName>
</protein>
<comment type="caution">
    <text evidence="3">The sequence shown here is derived from an EMBL/GenBank/DDBJ whole genome shotgun (WGS) entry which is preliminary data.</text>
</comment>
<dbReference type="SUPFAM" id="SSF53850">
    <property type="entry name" value="Periplasmic binding protein-like II"/>
    <property type="match status" value="1"/>
</dbReference>
<dbReference type="InterPro" id="IPR014337">
    <property type="entry name" value="Ectoine_EhuB"/>
</dbReference>
<dbReference type="SMART" id="SM00062">
    <property type="entry name" value="PBPb"/>
    <property type="match status" value="1"/>
</dbReference>